<keyword evidence="3" id="KW-0813">Transport</keyword>
<reference evidence="8" key="1">
    <citation type="submission" date="2020-11" db="EMBL/GenBank/DDBJ databases">
        <authorList>
            <person name="Tran Van P."/>
        </authorList>
    </citation>
    <scope>NUCLEOTIDE SEQUENCE</scope>
</reference>
<evidence type="ECO:0000256" key="3">
    <source>
        <dbReference type="ARBA" id="ARBA00022448"/>
    </source>
</evidence>
<keyword evidence="9" id="KW-1185">Reference proteome</keyword>
<dbReference type="InterPro" id="IPR006043">
    <property type="entry name" value="NCS2"/>
</dbReference>
<feature type="transmembrane region" description="Helical" evidence="7">
    <location>
        <begin position="162"/>
        <end position="181"/>
    </location>
</feature>
<feature type="transmembrane region" description="Helical" evidence="7">
    <location>
        <begin position="230"/>
        <end position="250"/>
    </location>
</feature>
<dbReference type="Pfam" id="PF00860">
    <property type="entry name" value="Xan_ur_permease"/>
    <property type="match status" value="1"/>
</dbReference>
<dbReference type="EMBL" id="LR909901">
    <property type="protein sequence ID" value="CAD7254548.1"/>
    <property type="molecule type" value="Genomic_DNA"/>
</dbReference>
<evidence type="ECO:0000256" key="1">
    <source>
        <dbReference type="ARBA" id="ARBA00004141"/>
    </source>
</evidence>
<evidence type="ECO:0000256" key="4">
    <source>
        <dbReference type="ARBA" id="ARBA00022692"/>
    </source>
</evidence>
<evidence type="ECO:0000256" key="2">
    <source>
        <dbReference type="ARBA" id="ARBA00008821"/>
    </source>
</evidence>
<dbReference type="InterPro" id="IPR006042">
    <property type="entry name" value="Xan_ur_permease"/>
</dbReference>
<dbReference type="GO" id="GO:0022857">
    <property type="term" value="F:transmembrane transporter activity"/>
    <property type="evidence" value="ECO:0007669"/>
    <property type="project" value="InterPro"/>
</dbReference>
<accession>A0A7R9FTS4</accession>
<protein>
    <submittedName>
        <fullName evidence="8">Uncharacterized protein</fullName>
    </submittedName>
</protein>
<dbReference type="AlphaFoldDB" id="A0A7R9FTS4"/>
<dbReference type="Proteomes" id="UP000677054">
    <property type="component" value="Unassembled WGS sequence"/>
</dbReference>
<keyword evidence="6 7" id="KW-0472">Membrane</keyword>
<gene>
    <name evidence="8" type="ORF">DSTB1V02_LOCUS14294</name>
</gene>
<feature type="transmembrane region" description="Helical" evidence="7">
    <location>
        <begin position="193"/>
        <end position="210"/>
    </location>
</feature>
<dbReference type="PANTHER" id="PTHR11119">
    <property type="entry name" value="XANTHINE-URACIL / VITAMIN C PERMEASE FAMILY MEMBER"/>
    <property type="match status" value="1"/>
</dbReference>
<evidence type="ECO:0000256" key="6">
    <source>
        <dbReference type="ARBA" id="ARBA00023136"/>
    </source>
</evidence>
<dbReference type="EMBL" id="CAJPEV010010383">
    <property type="protein sequence ID" value="CAG0905978.1"/>
    <property type="molecule type" value="Genomic_DNA"/>
</dbReference>
<feature type="non-terminal residue" evidence="8">
    <location>
        <position position="1"/>
    </location>
</feature>
<dbReference type="GO" id="GO:0005886">
    <property type="term" value="C:plasma membrane"/>
    <property type="evidence" value="ECO:0007669"/>
    <property type="project" value="UniProtKB-ARBA"/>
</dbReference>
<comment type="similarity">
    <text evidence="2">Belongs to the nucleobase:cation symporter-2 (NCS2) (TC 2.A.40) family.</text>
</comment>
<evidence type="ECO:0000256" key="5">
    <source>
        <dbReference type="ARBA" id="ARBA00022989"/>
    </source>
</evidence>
<keyword evidence="4 7" id="KW-0812">Transmembrane</keyword>
<comment type="subcellular location">
    <subcellularLocation>
        <location evidence="1">Membrane</location>
        <topology evidence="1">Multi-pass membrane protein</topology>
    </subcellularLocation>
</comment>
<name>A0A7R9FTS4_9CRUS</name>
<evidence type="ECO:0000256" key="7">
    <source>
        <dbReference type="SAM" id="Phobius"/>
    </source>
</evidence>
<evidence type="ECO:0000313" key="8">
    <source>
        <dbReference type="EMBL" id="CAD7254548.1"/>
    </source>
</evidence>
<dbReference type="OrthoDB" id="6373439at2759"/>
<sequence length="292" mass="31535">MMVSWAVCGILTRLEVLDEKNGARTDLNLNILNKAPWFRVPYPGQWGMPTVSASAVFGMLAGILSSAVESIGDYYACARLAGAPTPPTHAINRGIGTEGLGSVLAGIIGSGNGTTSYSENIGAIGITKVGSRRVIQFGALLMIVFGVFGKFGALFVTIPEPVLGGMFCCLFAMISAVGISNLQFVDLNSTRNLFVLGFALFMGLAVPDWVKNHKSEISTGSDFWNQTIQVLLSTSMFVGGFIAFVLDNTIPGTAEERGLNKWHPQAKEGEDEDRKGLECYDFPFGMETWRRW</sequence>
<evidence type="ECO:0000313" key="9">
    <source>
        <dbReference type="Proteomes" id="UP000677054"/>
    </source>
</evidence>
<organism evidence="8">
    <name type="scientific">Darwinula stevensoni</name>
    <dbReference type="NCBI Taxonomy" id="69355"/>
    <lineage>
        <taxon>Eukaryota</taxon>
        <taxon>Metazoa</taxon>
        <taxon>Ecdysozoa</taxon>
        <taxon>Arthropoda</taxon>
        <taxon>Crustacea</taxon>
        <taxon>Oligostraca</taxon>
        <taxon>Ostracoda</taxon>
        <taxon>Podocopa</taxon>
        <taxon>Podocopida</taxon>
        <taxon>Darwinulocopina</taxon>
        <taxon>Darwinuloidea</taxon>
        <taxon>Darwinulidae</taxon>
        <taxon>Darwinula</taxon>
    </lineage>
</organism>
<feature type="transmembrane region" description="Helical" evidence="7">
    <location>
        <begin position="134"/>
        <end position="156"/>
    </location>
</feature>
<dbReference type="PROSITE" id="PS01116">
    <property type="entry name" value="XANTH_URACIL_PERMASE"/>
    <property type="match status" value="1"/>
</dbReference>
<keyword evidence="5 7" id="KW-1133">Transmembrane helix</keyword>
<proteinExistence type="inferred from homology"/>